<reference evidence="1 2" key="1">
    <citation type="journal article" date="2020" name="Insects">
        <title>Bacteria Belonging to Pseudomonas typographi sp. nov. from the Bark Beetle Ips typographus Have Genomic Potential to Aid in the Host Ecology.</title>
        <authorList>
            <person name="Peral-Aranega E."/>
            <person name="Saati-Santamaria Z."/>
            <person name="Kolarik M."/>
            <person name="Rivas R."/>
            <person name="Garcia-Fraile P."/>
        </authorList>
    </citation>
    <scope>NUCLEOTIDE SEQUENCE [LARGE SCALE GENOMIC DNA]</scope>
    <source>
        <strain evidence="1 2">CA3A</strain>
    </source>
</reference>
<dbReference type="EMBL" id="JAAOCA010000018">
    <property type="protein sequence ID" value="MBD1600013.1"/>
    <property type="molecule type" value="Genomic_DNA"/>
</dbReference>
<evidence type="ECO:0008006" key="3">
    <source>
        <dbReference type="Google" id="ProtNLM"/>
    </source>
</evidence>
<comment type="caution">
    <text evidence="1">The sequence shown here is derived from an EMBL/GenBank/DDBJ whole genome shotgun (WGS) entry which is preliminary data.</text>
</comment>
<sequence length="74" mass="8221">MNHNLQAHQAIETLTHAFAPLKCMILATRNGSFSFTVVNEHGVARRSERLYPDQYGAAAPLQAVIDRTRQALMA</sequence>
<accession>A0ABR7Z3G3</accession>
<gene>
    <name evidence="1" type="ORF">HAQ05_15060</name>
</gene>
<protein>
    <recommendedName>
        <fullName evidence="3">Glutamate synthase</fullName>
    </recommendedName>
</protein>
<evidence type="ECO:0000313" key="1">
    <source>
        <dbReference type="EMBL" id="MBD1600013.1"/>
    </source>
</evidence>
<organism evidence="1 2">
    <name type="scientific">Pseudomonas typographi</name>
    <dbReference type="NCBI Taxonomy" id="2715964"/>
    <lineage>
        <taxon>Bacteria</taxon>
        <taxon>Pseudomonadati</taxon>
        <taxon>Pseudomonadota</taxon>
        <taxon>Gammaproteobacteria</taxon>
        <taxon>Pseudomonadales</taxon>
        <taxon>Pseudomonadaceae</taxon>
        <taxon>Pseudomonas</taxon>
    </lineage>
</organism>
<name>A0ABR7Z3G3_9PSED</name>
<dbReference type="Proteomes" id="UP000805841">
    <property type="component" value="Unassembled WGS sequence"/>
</dbReference>
<keyword evidence="2" id="KW-1185">Reference proteome</keyword>
<proteinExistence type="predicted"/>
<evidence type="ECO:0000313" key="2">
    <source>
        <dbReference type="Proteomes" id="UP000805841"/>
    </source>
</evidence>
<dbReference type="RefSeq" id="WP_190421970.1">
    <property type="nucleotide sequence ID" value="NZ_JAAOCA010000018.1"/>
</dbReference>